<dbReference type="Gene3D" id="3.90.180.10">
    <property type="entry name" value="Medium-chain alcohol dehydrogenases, catalytic domain"/>
    <property type="match status" value="1"/>
</dbReference>
<dbReference type="SUPFAM" id="SSF50129">
    <property type="entry name" value="GroES-like"/>
    <property type="match status" value="1"/>
</dbReference>
<evidence type="ECO:0000259" key="2">
    <source>
        <dbReference type="Pfam" id="PF08240"/>
    </source>
</evidence>
<evidence type="ECO:0000313" key="3">
    <source>
        <dbReference type="EMBL" id="SVB89632.1"/>
    </source>
</evidence>
<feature type="non-terminal residue" evidence="3">
    <location>
        <position position="143"/>
    </location>
</feature>
<dbReference type="Pfam" id="PF08240">
    <property type="entry name" value="ADH_N"/>
    <property type="match status" value="1"/>
</dbReference>
<proteinExistence type="predicted"/>
<protein>
    <recommendedName>
        <fullName evidence="2">Alcohol dehydrogenase-like N-terminal domain-containing protein</fullName>
    </recommendedName>
</protein>
<dbReference type="InterPro" id="IPR011032">
    <property type="entry name" value="GroES-like_sf"/>
</dbReference>
<gene>
    <name evidence="3" type="ORF">METZ01_LOCUS242486</name>
</gene>
<feature type="domain" description="Alcohol dehydrogenase-like N-terminal" evidence="2">
    <location>
        <begin position="47"/>
        <end position="140"/>
    </location>
</feature>
<sequence>MRAVTFDITIPGYLVGKSLGQMTEAALFGGLSGLRFSEVEEPPLPADDWVRLDVLKAGICGSDIGNLTFKASPAMEPFGSFPAVLGHEVLARVTEVGSAVSRVEPGQRVAIDPVISCTVRGFGGDLRCPSCVSGFHATCERAG</sequence>
<keyword evidence="1" id="KW-0560">Oxidoreductase</keyword>
<reference evidence="3" key="1">
    <citation type="submission" date="2018-05" db="EMBL/GenBank/DDBJ databases">
        <authorList>
            <person name="Lanie J.A."/>
            <person name="Ng W.-L."/>
            <person name="Kazmierczak K.M."/>
            <person name="Andrzejewski T.M."/>
            <person name="Davidsen T.M."/>
            <person name="Wayne K.J."/>
            <person name="Tettelin H."/>
            <person name="Glass J.I."/>
            <person name="Rusch D."/>
            <person name="Podicherti R."/>
            <person name="Tsui H.-C.T."/>
            <person name="Winkler M.E."/>
        </authorList>
    </citation>
    <scope>NUCLEOTIDE SEQUENCE</scope>
</reference>
<dbReference type="EMBL" id="UINC01062736">
    <property type="protein sequence ID" value="SVB89632.1"/>
    <property type="molecule type" value="Genomic_DNA"/>
</dbReference>
<evidence type="ECO:0000256" key="1">
    <source>
        <dbReference type="ARBA" id="ARBA00023002"/>
    </source>
</evidence>
<dbReference type="AlphaFoldDB" id="A0A382HRA4"/>
<dbReference type="PANTHER" id="PTHR43401">
    <property type="entry name" value="L-THREONINE 3-DEHYDROGENASE"/>
    <property type="match status" value="1"/>
</dbReference>
<dbReference type="GO" id="GO:0016491">
    <property type="term" value="F:oxidoreductase activity"/>
    <property type="evidence" value="ECO:0007669"/>
    <property type="project" value="UniProtKB-KW"/>
</dbReference>
<name>A0A382HRA4_9ZZZZ</name>
<dbReference type="InterPro" id="IPR013154">
    <property type="entry name" value="ADH-like_N"/>
</dbReference>
<organism evidence="3">
    <name type="scientific">marine metagenome</name>
    <dbReference type="NCBI Taxonomy" id="408172"/>
    <lineage>
        <taxon>unclassified sequences</taxon>
        <taxon>metagenomes</taxon>
        <taxon>ecological metagenomes</taxon>
    </lineage>
</organism>
<accession>A0A382HRA4</accession>
<dbReference type="InterPro" id="IPR050129">
    <property type="entry name" value="Zn_alcohol_dh"/>
</dbReference>
<dbReference type="PANTHER" id="PTHR43401:SF2">
    <property type="entry name" value="L-THREONINE 3-DEHYDROGENASE"/>
    <property type="match status" value="1"/>
</dbReference>